<gene>
    <name evidence="1" type="ORF">PG991_000808</name>
</gene>
<accession>A0ABR1STC6</accession>
<protein>
    <recommendedName>
        <fullName evidence="3">Paraoxonase</fullName>
    </recommendedName>
</protein>
<sequence length="405" mass="44191">MASRSTGFLVLVVAALSAFIYPRISLLQSFYYNHPDRLVPLNNIGPYEVKFGDRLRSCEDVILIESKGVAIVACDPGRERWNTVMGIFLSGPVPGAEFYVYEYENLDDDKSLTPLEVVGYAPGEDLHTLGLAFDEDTSSLFVANHRHDGSRVDVFHLDFESHTLRHAHSIQHPLIHGPNSILLVNSHEFYVTNDHHFLAKDHPIISKLETFTSFPTGTLVHVDMTPLLQDPASAVVNAEVAARLPFANGIELVNDTTLAVASTNSASIRLYSISPPSKGSNGRHPTLRPSASIPLSFLPDNLSKSSNGAIVVAGHPHAISLGKFAATRHICNSPEDLAKAEPSVREVCEKSKAGSWVSQWTEAEGVRDLYVGTDYPTSSTAARDLGRKTGIISGLYAKGLLVWRD</sequence>
<evidence type="ECO:0008006" key="3">
    <source>
        <dbReference type="Google" id="ProtNLM"/>
    </source>
</evidence>
<evidence type="ECO:0000313" key="1">
    <source>
        <dbReference type="EMBL" id="KAK8037462.1"/>
    </source>
</evidence>
<proteinExistence type="predicted"/>
<name>A0ABR1STC6_9PEZI</name>
<keyword evidence="2" id="KW-1185">Reference proteome</keyword>
<dbReference type="InterPro" id="IPR051288">
    <property type="entry name" value="Serum_paraoxonase/arylesterase"/>
</dbReference>
<dbReference type="SUPFAM" id="SSF63829">
    <property type="entry name" value="Calcium-dependent phosphotriesterase"/>
    <property type="match status" value="1"/>
</dbReference>
<dbReference type="PANTHER" id="PTHR11799">
    <property type="entry name" value="PARAOXONASE"/>
    <property type="match status" value="1"/>
</dbReference>
<dbReference type="PANTHER" id="PTHR11799:SF30">
    <property type="entry name" value="SERUM PARAOXONASE_ARYLESTERASE 2"/>
    <property type="match status" value="1"/>
</dbReference>
<dbReference type="InterPro" id="IPR011042">
    <property type="entry name" value="6-blade_b-propeller_TolB-like"/>
</dbReference>
<dbReference type="Proteomes" id="UP001396898">
    <property type="component" value="Unassembled WGS sequence"/>
</dbReference>
<dbReference type="EMBL" id="JAQQWI010000002">
    <property type="protein sequence ID" value="KAK8037462.1"/>
    <property type="molecule type" value="Genomic_DNA"/>
</dbReference>
<reference evidence="1 2" key="1">
    <citation type="submission" date="2023-01" db="EMBL/GenBank/DDBJ databases">
        <title>Analysis of 21 Apiospora genomes using comparative genomics revels a genus with tremendous synthesis potential of carbohydrate active enzymes and secondary metabolites.</title>
        <authorList>
            <person name="Sorensen T."/>
        </authorList>
    </citation>
    <scope>NUCLEOTIDE SEQUENCE [LARGE SCALE GENOMIC DNA]</scope>
    <source>
        <strain evidence="1 2">CBS 20057</strain>
    </source>
</reference>
<organism evidence="1 2">
    <name type="scientific">Apiospora marii</name>
    <dbReference type="NCBI Taxonomy" id="335849"/>
    <lineage>
        <taxon>Eukaryota</taxon>
        <taxon>Fungi</taxon>
        <taxon>Dikarya</taxon>
        <taxon>Ascomycota</taxon>
        <taxon>Pezizomycotina</taxon>
        <taxon>Sordariomycetes</taxon>
        <taxon>Xylariomycetidae</taxon>
        <taxon>Amphisphaeriales</taxon>
        <taxon>Apiosporaceae</taxon>
        <taxon>Apiospora</taxon>
    </lineage>
</organism>
<comment type="caution">
    <text evidence="1">The sequence shown here is derived from an EMBL/GenBank/DDBJ whole genome shotgun (WGS) entry which is preliminary data.</text>
</comment>
<dbReference type="Gene3D" id="2.120.10.30">
    <property type="entry name" value="TolB, C-terminal domain"/>
    <property type="match status" value="1"/>
</dbReference>
<evidence type="ECO:0000313" key="2">
    <source>
        <dbReference type="Proteomes" id="UP001396898"/>
    </source>
</evidence>